<protein>
    <submittedName>
        <fullName evidence="4">SDR family NAD(P)-dependent oxidoreductase</fullName>
    </submittedName>
</protein>
<keyword evidence="3" id="KW-0560">Oxidoreductase</keyword>
<keyword evidence="5" id="KW-1185">Reference proteome</keyword>
<comment type="caution">
    <text evidence="4">The sequence shown here is derived from an EMBL/GenBank/DDBJ whole genome shotgun (WGS) entry which is preliminary data.</text>
</comment>
<reference evidence="4" key="1">
    <citation type="submission" date="2022-10" db="EMBL/GenBank/DDBJ databases">
        <title>The WGS of Solirubrobacter ginsenosidimutans DSM 21036.</title>
        <authorList>
            <person name="Jiang Z."/>
        </authorList>
    </citation>
    <scope>NUCLEOTIDE SEQUENCE</scope>
    <source>
        <strain evidence="4">DSM 21036</strain>
    </source>
</reference>
<evidence type="ECO:0000256" key="3">
    <source>
        <dbReference type="ARBA" id="ARBA00023002"/>
    </source>
</evidence>
<dbReference type="PANTHER" id="PTHR43963:SF6">
    <property type="entry name" value="CHAIN DEHYDROGENASE FAMILY PROTEIN, PUTATIVE (AFU_ORTHOLOGUE AFUA_3G15350)-RELATED"/>
    <property type="match status" value="1"/>
</dbReference>
<dbReference type="RefSeq" id="WP_270045998.1">
    <property type="nucleotide sequence ID" value="NZ_JAPDOD010000074.1"/>
</dbReference>
<dbReference type="InterPro" id="IPR002347">
    <property type="entry name" value="SDR_fam"/>
</dbReference>
<dbReference type="Proteomes" id="UP001149140">
    <property type="component" value="Unassembled WGS sequence"/>
</dbReference>
<name>A0A9X3N156_9ACTN</name>
<evidence type="ECO:0000256" key="1">
    <source>
        <dbReference type="ARBA" id="ARBA00006484"/>
    </source>
</evidence>
<keyword evidence="2" id="KW-0521">NADP</keyword>
<organism evidence="4 5">
    <name type="scientific">Solirubrobacter ginsenosidimutans</name>
    <dbReference type="NCBI Taxonomy" id="490573"/>
    <lineage>
        <taxon>Bacteria</taxon>
        <taxon>Bacillati</taxon>
        <taxon>Actinomycetota</taxon>
        <taxon>Thermoleophilia</taxon>
        <taxon>Solirubrobacterales</taxon>
        <taxon>Solirubrobacteraceae</taxon>
        <taxon>Solirubrobacter</taxon>
    </lineage>
</organism>
<dbReference type="GO" id="GO:0016491">
    <property type="term" value="F:oxidoreductase activity"/>
    <property type="evidence" value="ECO:0007669"/>
    <property type="project" value="UniProtKB-KW"/>
</dbReference>
<gene>
    <name evidence="4" type="ORF">OM076_41175</name>
</gene>
<dbReference type="Gene3D" id="3.40.50.720">
    <property type="entry name" value="NAD(P)-binding Rossmann-like Domain"/>
    <property type="match status" value="1"/>
</dbReference>
<sequence length="302" mass="31838">MPDPRIALVTGANQGLGLALVETLAARMAPHDRVLLTGRDPGRVQAAVAAVAEAQPIARVEGRVLDVRDGDAIADLAAELGEVDIVFSNATSRMTPDDDPAEQVDALAETSNLATSHMLRAFAPRLRRGGRLIVVASALGTLDKLDARIADRFAAAAADSLDAVDALVAEWRRAVHDGRAEAEGYGSWLNIPSKVAQVAAVRAVARTRRPADLAEGKLLMALCPGLIDTDASRPWFADMSEAQTPAEAASWPVELVLAESFDPTYYGELVQFGTVLPWATGIAAPALARRSSDRESADGEGC</sequence>
<dbReference type="Pfam" id="PF00106">
    <property type="entry name" value="adh_short"/>
    <property type="match status" value="1"/>
</dbReference>
<dbReference type="PANTHER" id="PTHR43963">
    <property type="entry name" value="CARBONYL REDUCTASE 1-RELATED"/>
    <property type="match status" value="1"/>
</dbReference>
<dbReference type="AlphaFoldDB" id="A0A9X3N156"/>
<proteinExistence type="inferred from homology"/>
<comment type="similarity">
    <text evidence="1">Belongs to the short-chain dehydrogenases/reductases (SDR) family.</text>
</comment>
<evidence type="ECO:0000313" key="4">
    <source>
        <dbReference type="EMBL" id="MDA0166746.1"/>
    </source>
</evidence>
<dbReference type="InterPro" id="IPR036291">
    <property type="entry name" value="NAD(P)-bd_dom_sf"/>
</dbReference>
<dbReference type="EMBL" id="JAPDOD010000074">
    <property type="protein sequence ID" value="MDA0166746.1"/>
    <property type="molecule type" value="Genomic_DNA"/>
</dbReference>
<evidence type="ECO:0000313" key="5">
    <source>
        <dbReference type="Proteomes" id="UP001149140"/>
    </source>
</evidence>
<evidence type="ECO:0000256" key="2">
    <source>
        <dbReference type="ARBA" id="ARBA00022857"/>
    </source>
</evidence>
<dbReference type="SUPFAM" id="SSF51735">
    <property type="entry name" value="NAD(P)-binding Rossmann-fold domains"/>
    <property type="match status" value="1"/>
</dbReference>
<accession>A0A9X3N156</accession>
<dbReference type="PRINTS" id="PR00081">
    <property type="entry name" value="GDHRDH"/>
</dbReference>